<name>A0A3Q3JR80_MONAL</name>
<feature type="region of interest" description="Disordered" evidence="3">
    <location>
        <begin position="315"/>
        <end position="380"/>
    </location>
</feature>
<evidence type="ECO:0000256" key="2">
    <source>
        <dbReference type="SAM" id="Coils"/>
    </source>
</evidence>
<feature type="compositionally biased region" description="Basic and acidic residues" evidence="3">
    <location>
        <begin position="325"/>
        <end position="341"/>
    </location>
</feature>
<proteinExistence type="predicted"/>
<feature type="compositionally biased region" description="Polar residues" evidence="3">
    <location>
        <begin position="361"/>
        <end position="378"/>
    </location>
</feature>
<dbReference type="AlphaFoldDB" id="A0A3Q3JR80"/>
<feature type="region of interest" description="Disordered" evidence="3">
    <location>
        <begin position="127"/>
        <end position="149"/>
    </location>
</feature>
<dbReference type="Proteomes" id="UP000261600">
    <property type="component" value="Unplaced"/>
</dbReference>
<feature type="coiled-coil region" evidence="2">
    <location>
        <begin position="257"/>
        <end position="291"/>
    </location>
</feature>
<dbReference type="PANTHER" id="PTHR21683:SF3">
    <property type="entry name" value="CILIA AND FLAGELLA ASSOCIATED PROTEIN 100"/>
    <property type="match status" value="1"/>
</dbReference>
<feature type="region of interest" description="Disordered" evidence="3">
    <location>
        <begin position="1"/>
        <end position="21"/>
    </location>
</feature>
<evidence type="ECO:0000259" key="4">
    <source>
        <dbReference type="Pfam" id="PF13863"/>
    </source>
</evidence>
<organism evidence="5 6">
    <name type="scientific">Monopterus albus</name>
    <name type="common">Swamp eel</name>
    <dbReference type="NCBI Taxonomy" id="43700"/>
    <lineage>
        <taxon>Eukaryota</taxon>
        <taxon>Metazoa</taxon>
        <taxon>Chordata</taxon>
        <taxon>Craniata</taxon>
        <taxon>Vertebrata</taxon>
        <taxon>Euteleostomi</taxon>
        <taxon>Actinopterygii</taxon>
        <taxon>Neopterygii</taxon>
        <taxon>Teleostei</taxon>
        <taxon>Neoteleostei</taxon>
        <taxon>Acanthomorphata</taxon>
        <taxon>Anabantaria</taxon>
        <taxon>Synbranchiformes</taxon>
        <taxon>Synbranchidae</taxon>
        <taxon>Monopterus</taxon>
    </lineage>
</organism>
<reference evidence="5" key="1">
    <citation type="submission" date="2025-08" db="UniProtKB">
        <authorList>
            <consortium name="Ensembl"/>
        </authorList>
    </citation>
    <scope>IDENTIFICATION</scope>
</reference>
<dbReference type="Pfam" id="PF13863">
    <property type="entry name" value="DUF4200"/>
    <property type="match status" value="1"/>
</dbReference>
<feature type="coiled-coil region" evidence="2">
    <location>
        <begin position="416"/>
        <end position="468"/>
    </location>
</feature>
<dbReference type="InterPro" id="IPR051147">
    <property type="entry name" value="CFAP_domain-containing"/>
</dbReference>
<feature type="region of interest" description="Disordered" evidence="3">
    <location>
        <begin position="45"/>
        <end position="93"/>
    </location>
</feature>
<reference evidence="5" key="2">
    <citation type="submission" date="2025-09" db="UniProtKB">
        <authorList>
            <consortium name="Ensembl"/>
        </authorList>
    </citation>
    <scope>IDENTIFICATION</scope>
</reference>
<sequence length="620" mass="71450">MRILQGDREGNSYHDNSTQTTSPALWRISCPLHCHTPAAILNTEPQEILKMSSPQPKGPESSSGSTDVSETESTAKPHKQDTRRTQQSPFKVPDNNSILLLSVNEKEDHKEEVRKFLALPIHEKTTHTERMTAKQKKESVGEPEEEKEKMENLKQIKSKTTLLKQMPGRHELKMAIIKQANTMKDSKHDLISMEQQKAVLELALMTKKSAIVKMDKAIAKEEWQLKLLEKLIERDNLNFEEFLRENEKKSVEARTLFEQEAKSNQEKNAEIKRLNAEIGTLKRELATSEETLTDYKRYKEILFKLFPPEQQEAQKTKALKVNVQSDRDTQNVKSREPEESPSRNGVLSSPGRELPSIRGTRLSSNPTSTETPTINLDSESSEYEQEAPELYFTDPQQLLDMLTELTEQNLSLIQNSTRVEETVEELRQSMETTRAEIEKDEEQLALQVNDMKQRVDKEKAKGNKLKQKVQFYVSLNTKEQDVLLDALGEKITEVYHSCVDGGINNLSVMEKLGSIENRVSLLLLSLESIPEESLKMMKKIKDRERRSREREEKSRAQKEKQRERMRIYLERSLADSKRTSGRKLMPRYMPVTQRVTVSNVDNIPAEDELHAYLFDSDDIE</sequence>
<dbReference type="GO" id="GO:0005856">
    <property type="term" value="C:cytoskeleton"/>
    <property type="evidence" value="ECO:0007669"/>
    <property type="project" value="UniProtKB-ARBA"/>
</dbReference>
<feature type="domain" description="DUF4200" evidence="4">
    <location>
        <begin position="191"/>
        <end position="307"/>
    </location>
</feature>
<dbReference type="STRING" id="43700.ENSMALP00000017192"/>
<evidence type="ECO:0000256" key="3">
    <source>
        <dbReference type="SAM" id="MobiDB-lite"/>
    </source>
</evidence>
<accession>A0A3Q3JR80</accession>
<feature type="compositionally biased region" description="Basic and acidic residues" evidence="3">
    <location>
        <begin position="73"/>
        <end position="84"/>
    </location>
</feature>
<feature type="compositionally biased region" description="Polar residues" evidence="3">
    <location>
        <begin position="52"/>
        <end position="72"/>
    </location>
</feature>
<keyword evidence="1 2" id="KW-0175">Coiled coil</keyword>
<feature type="region of interest" description="Disordered" evidence="3">
    <location>
        <begin position="537"/>
        <end position="562"/>
    </location>
</feature>
<evidence type="ECO:0000256" key="1">
    <source>
        <dbReference type="ARBA" id="ARBA00023054"/>
    </source>
</evidence>
<evidence type="ECO:0000313" key="6">
    <source>
        <dbReference type="Proteomes" id="UP000261600"/>
    </source>
</evidence>
<protein>
    <recommendedName>
        <fullName evidence="4">DUF4200 domain-containing protein</fullName>
    </recommendedName>
</protein>
<keyword evidence="6" id="KW-1185">Reference proteome</keyword>
<dbReference type="PANTHER" id="PTHR21683">
    <property type="entry name" value="COILED-COIL DOMAIN-CONTAINING PROTEIN 42 LIKE-2-LIKE-RELATED"/>
    <property type="match status" value="1"/>
</dbReference>
<evidence type="ECO:0000313" key="5">
    <source>
        <dbReference type="Ensembl" id="ENSMALP00000017192.1"/>
    </source>
</evidence>
<dbReference type="InterPro" id="IPR025252">
    <property type="entry name" value="DUF4200"/>
</dbReference>
<dbReference type="Ensembl" id="ENSMALT00000017530.1">
    <property type="protein sequence ID" value="ENSMALP00000017192.1"/>
    <property type="gene ID" value="ENSMALG00000012031.1"/>
</dbReference>
<feature type="compositionally biased region" description="Basic and acidic residues" evidence="3">
    <location>
        <begin position="1"/>
        <end position="12"/>
    </location>
</feature>